<feature type="region of interest" description="Disordered" evidence="11">
    <location>
        <begin position="131"/>
        <end position="173"/>
    </location>
</feature>
<evidence type="ECO:0000256" key="6">
    <source>
        <dbReference type="ARBA" id="ARBA00023015"/>
    </source>
</evidence>
<keyword evidence="6" id="KW-0805">Transcription regulation</keyword>
<proteinExistence type="inferred from homology"/>
<name>A0A9P6NR84_9BASI</name>
<keyword evidence="4" id="KW-0862">Zinc</keyword>
<dbReference type="InterPro" id="IPR051078">
    <property type="entry name" value="SGF11"/>
</dbReference>
<dbReference type="GO" id="GO:0008270">
    <property type="term" value="F:zinc ion binding"/>
    <property type="evidence" value="ECO:0007669"/>
    <property type="project" value="UniProtKB-KW"/>
</dbReference>
<evidence type="ECO:0000256" key="5">
    <source>
        <dbReference type="ARBA" id="ARBA00022853"/>
    </source>
</evidence>
<evidence type="ECO:0000256" key="1">
    <source>
        <dbReference type="ARBA" id="ARBA00004123"/>
    </source>
</evidence>
<evidence type="ECO:0000256" key="8">
    <source>
        <dbReference type="ARBA" id="ARBA00023163"/>
    </source>
</evidence>
<dbReference type="InterPro" id="IPR013246">
    <property type="entry name" value="SAGA_su_Sgf11"/>
</dbReference>
<evidence type="ECO:0000256" key="4">
    <source>
        <dbReference type="ARBA" id="ARBA00022833"/>
    </source>
</evidence>
<keyword evidence="2" id="KW-0479">Metal-binding</keyword>
<sequence length="394" mass="42713">MPPDRKTPMDELSDYIFDSLLEECVWKTAILEHKRARNYRAFLDQQEAHAAEKKGPNEKHSNDANVDCPVCARDISATRFAPHLTKCLKLGGRGQATKKTVASDMSKVGSLPSSDNQNSQISALQIAKKLAAENNPKKRGRPKKSHSGPTSAETDAIRGRPKKATSSLTPAETDAMLSNAINNATQRLNLKQLMGTQASTSSTNPSARPSISPHPLSQSHVANPASLSTEHGVPPPPKVTLKRKKKPGSHEVRSKHSSQASSSSDSDDDMDVQEEEYEEEEEQDDDHEPDGENDERLRPDQEGDDCRVDPDDPTGNHEGRGQQDLAQDDSRTTGVSSPVARTASVEISTLPRPAPTSASLNAGTAPTRDQIILARPPLKRKSSSQADSTDEDSD</sequence>
<dbReference type="GO" id="GO:0000124">
    <property type="term" value="C:SAGA complex"/>
    <property type="evidence" value="ECO:0007669"/>
    <property type="project" value="TreeGrafter"/>
</dbReference>
<dbReference type="Gene3D" id="3.30.160.60">
    <property type="entry name" value="Classic Zinc Finger"/>
    <property type="match status" value="1"/>
</dbReference>
<evidence type="ECO:0000256" key="9">
    <source>
        <dbReference type="ARBA" id="ARBA00023242"/>
    </source>
</evidence>
<feature type="compositionally biased region" description="Acidic residues" evidence="11">
    <location>
        <begin position="265"/>
        <end position="293"/>
    </location>
</feature>
<dbReference type="GO" id="GO:0003713">
    <property type="term" value="F:transcription coactivator activity"/>
    <property type="evidence" value="ECO:0007669"/>
    <property type="project" value="TreeGrafter"/>
</dbReference>
<dbReference type="PANTHER" id="PTHR46367:SF1">
    <property type="entry name" value="ATAXIN-7-LIKE PROTEIN 3"/>
    <property type="match status" value="1"/>
</dbReference>
<feature type="compositionally biased region" description="Polar residues" evidence="11">
    <location>
        <begin position="196"/>
        <end position="229"/>
    </location>
</feature>
<feature type="region of interest" description="Disordered" evidence="11">
    <location>
        <begin position="196"/>
        <end position="394"/>
    </location>
</feature>
<keyword evidence="13" id="KW-1185">Reference proteome</keyword>
<dbReference type="AlphaFoldDB" id="A0A9P6NR84"/>
<evidence type="ECO:0000256" key="2">
    <source>
        <dbReference type="ARBA" id="ARBA00022723"/>
    </source>
</evidence>
<keyword evidence="3" id="KW-0863">Zinc-finger</keyword>
<dbReference type="GO" id="GO:0006325">
    <property type="term" value="P:chromatin organization"/>
    <property type="evidence" value="ECO:0007669"/>
    <property type="project" value="UniProtKB-KW"/>
</dbReference>
<evidence type="ECO:0000256" key="10">
    <source>
        <dbReference type="RuleBase" id="RU261113"/>
    </source>
</evidence>
<feature type="compositionally biased region" description="Basic and acidic residues" evidence="11">
    <location>
        <begin position="294"/>
        <end position="321"/>
    </location>
</feature>
<keyword evidence="7 10" id="KW-0010">Activator</keyword>
<evidence type="ECO:0000256" key="3">
    <source>
        <dbReference type="ARBA" id="ARBA00022771"/>
    </source>
</evidence>
<dbReference type="GO" id="GO:0006357">
    <property type="term" value="P:regulation of transcription by RNA polymerase II"/>
    <property type="evidence" value="ECO:0007669"/>
    <property type="project" value="TreeGrafter"/>
</dbReference>
<dbReference type="OrthoDB" id="21557at2759"/>
<gene>
    <name evidence="12" type="ORF">CROQUDRAFT_654359</name>
</gene>
<evidence type="ECO:0000256" key="11">
    <source>
        <dbReference type="SAM" id="MobiDB-lite"/>
    </source>
</evidence>
<feature type="compositionally biased region" description="Basic residues" evidence="11">
    <location>
        <begin position="137"/>
        <end position="146"/>
    </location>
</feature>
<keyword evidence="5" id="KW-0156">Chromatin regulator</keyword>
<comment type="subcellular location">
    <subcellularLocation>
        <location evidence="1 10">Nucleus</location>
    </subcellularLocation>
</comment>
<dbReference type="PANTHER" id="PTHR46367">
    <property type="entry name" value="ATAXIN-7-LIKE PROTEIN 3"/>
    <property type="match status" value="1"/>
</dbReference>
<dbReference type="Proteomes" id="UP000886653">
    <property type="component" value="Unassembled WGS sequence"/>
</dbReference>
<evidence type="ECO:0000313" key="12">
    <source>
        <dbReference type="EMBL" id="KAG0148789.1"/>
    </source>
</evidence>
<evidence type="ECO:0000256" key="7">
    <source>
        <dbReference type="ARBA" id="ARBA00023159"/>
    </source>
</evidence>
<protein>
    <recommendedName>
        <fullName evidence="10">SAGA-associated factor 11</fullName>
    </recommendedName>
</protein>
<keyword evidence="9" id="KW-0539">Nucleus</keyword>
<evidence type="ECO:0000313" key="13">
    <source>
        <dbReference type="Proteomes" id="UP000886653"/>
    </source>
</evidence>
<organism evidence="12 13">
    <name type="scientific">Cronartium quercuum f. sp. fusiforme G11</name>
    <dbReference type="NCBI Taxonomy" id="708437"/>
    <lineage>
        <taxon>Eukaryota</taxon>
        <taxon>Fungi</taxon>
        <taxon>Dikarya</taxon>
        <taxon>Basidiomycota</taxon>
        <taxon>Pucciniomycotina</taxon>
        <taxon>Pucciniomycetes</taxon>
        <taxon>Pucciniales</taxon>
        <taxon>Coleosporiaceae</taxon>
        <taxon>Cronartium</taxon>
    </lineage>
</organism>
<comment type="similarity">
    <text evidence="10">Belongs to the SGF11 family.</text>
</comment>
<comment type="caution">
    <text evidence="12">The sequence shown here is derived from an EMBL/GenBank/DDBJ whole genome shotgun (WGS) entry which is preliminary data.</text>
</comment>
<reference evidence="12" key="1">
    <citation type="submission" date="2013-11" db="EMBL/GenBank/DDBJ databases">
        <title>Genome sequence of the fusiform rust pathogen reveals effectors for host alternation and coevolution with pine.</title>
        <authorList>
            <consortium name="DOE Joint Genome Institute"/>
            <person name="Smith K."/>
            <person name="Pendleton A."/>
            <person name="Kubisiak T."/>
            <person name="Anderson C."/>
            <person name="Salamov A."/>
            <person name="Aerts A."/>
            <person name="Riley R."/>
            <person name="Clum A."/>
            <person name="Lindquist E."/>
            <person name="Ence D."/>
            <person name="Campbell M."/>
            <person name="Kronenberg Z."/>
            <person name="Feau N."/>
            <person name="Dhillon B."/>
            <person name="Hamelin R."/>
            <person name="Burleigh J."/>
            <person name="Smith J."/>
            <person name="Yandell M."/>
            <person name="Nelson C."/>
            <person name="Grigoriev I."/>
            <person name="Davis J."/>
        </authorList>
    </citation>
    <scope>NUCLEOTIDE SEQUENCE</scope>
    <source>
        <strain evidence="12">G11</strain>
    </source>
</reference>
<dbReference type="Pfam" id="PF08209">
    <property type="entry name" value="Sgf11"/>
    <property type="match status" value="1"/>
</dbReference>
<accession>A0A9P6NR84</accession>
<dbReference type="EMBL" id="MU167233">
    <property type="protein sequence ID" value="KAG0148789.1"/>
    <property type="molecule type" value="Genomic_DNA"/>
</dbReference>
<dbReference type="GO" id="GO:0071819">
    <property type="term" value="C:DUBm complex"/>
    <property type="evidence" value="ECO:0007669"/>
    <property type="project" value="TreeGrafter"/>
</dbReference>
<keyword evidence="8" id="KW-0804">Transcription</keyword>